<dbReference type="InterPro" id="IPR021369">
    <property type="entry name" value="DUF2985"/>
</dbReference>
<dbReference type="AlphaFoldDB" id="A0A7S4BJG5"/>
<reference evidence="3" key="1">
    <citation type="submission" date="2021-01" db="EMBL/GenBank/DDBJ databases">
        <authorList>
            <person name="Corre E."/>
            <person name="Pelletier E."/>
            <person name="Niang G."/>
            <person name="Scheremetjew M."/>
            <person name="Finn R."/>
            <person name="Kale V."/>
            <person name="Holt S."/>
            <person name="Cochrane G."/>
            <person name="Meng A."/>
            <person name="Brown T."/>
            <person name="Cohen L."/>
        </authorList>
    </citation>
    <scope>NUCLEOTIDE SEQUENCE</scope>
    <source>
        <strain evidence="3">CCMP645</strain>
    </source>
</reference>
<organism evidence="3">
    <name type="scientific">Chrysotila carterae</name>
    <name type="common">Marine alga</name>
    <name type="synonym">Syracosphaera carterae</name>
    <dbReference type="NCBI Taxonomy" id="13221"/>
    <lineage>
        <taxon>Eukaryota</taxon>
        <taxon>Haptista</taxon>
        <taxon>Haptophyta</taxon>
        <taxon>Prymnesiophyceae</taxon>
        <taxon>Isochrysidales</taxon>
        <taxon>Isochrysidaceae</taxon>
        <taxon>Chrysotila</taxon>
    </lineage>
</organism>
<feature type="region of interest" description="Disordered" evidence="1">
    <location>
        <begin position="1"/>
        <end position="24"/>
    </location>
</feature>
<feature type="transmembrane region" description="Helical" evidence="2">
    <location>
        <begin position="47"/>
        <end position="70"/>
    </location>
</feature>
<evidence type="ECO:0000313" key="3">
    <source>
        <dbReference type="EMBL" id="CAE0768028.1"/>
    </source>
</evidence>
<feature type="transmembrane region" description="Helical" evidence="2">
    <location>
        <begin position="154"/>
        <end position="176"/>
    </location>
</feature>
<dbReference type="EMBL" id="HBIZ01032397">
    <property type="protein sequence ID" value="CAE0768028.1"/>
    <property type="molecule type" value="Transcribed_RNA"/>
</dbReference>
<proteinExistence type="predicted"/>
<keyword evidence="2" id="KW-1133">Transmembrane helix</keyword>
<evidence type="ECO:0000256" key="1">
    <source>
        <dbReference type="SAM" id="MobiDB-lite"/>
    </source>
</evidence>
<gene>
    <name evidence="3" type="ORF">PCAR00345_LOCUS20640</name>
</gene>
<protein>
    <submittedName>
        <fullName evidence="3">Uncharacterized protein</fullName>
    </submittedName>
</protein>
<evidence type="ECO:0000256" key="2">
    <source>
        <dbReference type="SAM" id="Phobius"/>
    </source>
</evidence>
<accession>A0A7S4BJG5</accession>
<name>A0A7S4BJG5_CHRCT</name>
<keyword evidence="2" id="KW-0812">Transmembrane</keyword>
<feature type="transmembrane region" description="Helical" evidence="2">
    <location>
        <begin position="90"/>
        <end position="111"/>
    </location>
</feature>
<keyword evidence="2" id="KW-0472">Membrane</keyword>
<feature type="transmembrane region" description="Helical" evidence="2">
    <location>
        <begin position="188"/>
        <end position="209"/>
    </location>
</feature>
<sequence>MAITRQTSKTSRRLSSYGEAASDALDPPATAYERARDNLLAFLRRPFWSAIAIVHILLIVADGAFFFFLLVGWHAMCTFPAKTDCEPRNWWYNLSVQLLNVLFTWGAIITLPERVANAVHLTQTMRSNSPGRDFYGRLTVEVWFSISEKHRRRIVAILLVNNLAQFANQASRIVYYSYELQDTFPGNLWTNLFFFLAMLAAGVAAGYKFKQERILRKKFPGRFPDPLADGIEFTRRSVARQLSRQTRSRASIALRNDIVVHVGERSGNYARTSAMGNEAATAADGTAGAAAGVTAAAAADGAIVKEAAMAAASKERPCAASAAMHSAKMAEILSAAAATALPPSPHIALSQNDRSYAPSNELLNAIDSPARRKVQLVVPAANGHANGHTLNGVNLQTQMPSREGSEVATGASPGATSVQNHRAQTLEQASDLAETSPLDALAI</sequence>
<dbReference type="Pfam" id="PF11204">
    <property type="entry name" value="DUF2985"/>
    <property type="match status" value="1"/>
</dbReference>